<dbReference type="AlphaFoldDB" id="A0AAX0M4R9"/>
<dbReference type="Proteomes" id="UP000191946">
    <property type="component" value="Unassembled WGS sequence"/>
</dbReference>
<comment type="caution">
    <text evidence="1">The sequence shown here is derived from an EMBL/GenBank/DDBJ whole genome shotgun (WGS) entry which is preliminary data.</text>
</comment>
<evidence type="ECO:0000313" key="2">
    <source>
        <dbReference type="Proteomes" id="UP000191946"/>
    </source>
</evidence>
<reference evidence="1 2" key="1">
    <citation type="submission" date="2015-08" db="EMBL/GenBank/DDBJ databases">
        <title>Draft Genome Sequences of Vibrio parahaemolyticus Strains.</title>
        <authorList>
            <person name="Gonzalez-Escalona N."/>
            <person name="DePaola A."/>
        </authorList>
    </citation>
    <scope>NUCLEOTIDE SEQUENCE [LARGE SCALE GENOMIC DNA]</scope>
    <source>
        <strain evidence="1 2">CFSAN001621</strain>
    </source>
</reference>
<protein>
    <submittedName>
        <fullName evidence="1">Uncharacterized protein</fullName>
    </submittedName>
</protein>
<evidence type="ECO:0000313" key="1">
    <source>
        <dbReference type="EMBL" id="OQJ96436.1"/>
    </source>
</evidence>
<proteinExistence type="predicted"/>
<accession>A0AAX0M4R9</accession>
<name>A0AAX0M4R9_VIBPH</name>
<sequence>MLKCIQISRVIGFMMSDKLRFRVEAIDGNFEREYDTVEEFKNKELGQYVGLNSYSMTSSDGICVYYPADDYTKKKIEDYQSASIANDLAKNYERNTQVIIANASGLGFANLYKMQKHIEKNGNDGEYYVETDSGRFFIESRDDGSFFKPLEQGRHFNIYEAKKDQIIDVFKSESLGFGVKKKEGINSFLIDPNTMLIQDTTKTHTSIESIKNIKASKENGVVSVIRSSFYDGNEDTPGTTHKYTPAVISVDRDTYFSILKEHYPEYARESEREQFDYDEHYNLETNTFGYVYDKDFPIDSSKVNGFNAKILKDKDTTMGEVILVTKDFLDEIHSNDAQGLTVSMYDGDVYLELGKAYEATGSTFSAKRSFAEIPTTHFKKMKPKENDLDFLF</sequence>
<dbReference type="EMBL" id="LHQV01000025">
    <property type="protein sequence ID" value="OQJ96436.1"/>
    <property type="molecule type" value="Genomic_DNA"/>
</dbReference>
<gene>
    <name evidence="1" type="ORF">AKG60_24440</name>
</gene>
<keyword evidence="2" id="KW-1185">Reference proteome</keyword>
<organism evidence="1 2">
    <name type="scientific">Vibrio parahaemolyticus</name>
    <dbReference type="NCBI Taxonomy" id="670"/>
    <lineage>
        <taxon>Bacteria</taxon>
        <taxon>Pseudomonadati</taxon>
        <taxon>Pseudomonadota</taxon>
        <taxon>Gammaproteobacteria</taxon>
        <taxon>Vibrionales</taxon>
        <taxon>Vibrionaceae</taxon>
        <taxon>Vibrio</taxon>
    </lineage>
</organism>